<name>A0ACB9F8I3_CICIN</name>
<dbReference type="EMBL" id="CM042011">
    <property type="protein sequence ID" value="KAI3767619.1"/>
    <property type="molecule type" value="Genomic_DNA"/>
</dbReference>
<reference evidence="1 2" key="2">
    <citation type="journal article" date="2022" name="Mol. Ecol. Resour.">
        <title>The genomes of chicory, endive, great burdock and yacon provide insights into Asteraceae paleo-polyploidization history and plant inulin production.</title>
        <authorList>
            <person name="Fan W."/>
            <person name="Wang S."/>
            <person name="Wang H."/>
            <person name="Wang A."/>
            <person name="Jiang F."/>
            <person name="Liu H."/>
            <person name="Zhao H."/>
            <person name="Xu D."/>
            <person name="Zhang Y."/>
        </authorList>
    </citation>
    <scope>NUCLEOTIDE SEQUENCE [LARGE SCALE GENOMIC DNA]</scope>
    <source>
        <strain evidence="2">cv. Punajuju</strain>
        <tissue evidence="1">Leaves</tissue>
    </source>
</reference>
<keyword evidence="2" id="KW-1185">Reference proteome</keyword>
<accession>A0ACB9F8I3</accession>
<organism evidence="1 2">
    <name type="scientific">Cichorium intybus</name>
    <name type="common">Chicory</name>
    <dbReference type="NCBI Taxonomy" id="13427"/>
    <lineage>
        <taxon>Eukaryota</taxon>
        <taxon>Viridiplantae</taxon>
        <taxon>Streptophyta</taxon>
        <taxon>Embryophyta</taxon>
        <taxon>Tracheophyta</taxon>
        <taxon>Spermatophyta</taxon>
        <taxon>Magnoliopsida</taxon>
        <taxon>eudicotyledons</taxon>
        <taxon>Gunneridae</taxon>
        <taxon>Pentapetalae</taxon>
        <taxon>asterids</taxon>
        <taxon>campanulids</taxon>
        <taxon>Asterales</taxon>
        <taxon>Asteraceae</taxon>
        <taxon>Cichorioideae</taxon>
        <taxon>Cichorieae</taxon>
        <taxon>Cichoriinae</taxon>
        <taxon>Cichorium</taxon>
    </lineage>
</organism>
<proteinExistence type="predicted"/>
<reference evidence="2" key="1">
    <citation type="journal article" date="2022" name="Mol. Ecol. Resour.">
        <title>The genomes of chicory, endive, great burdock and yacon provide insights into Asteraceae palaeo-polyploidization history and plant inulin production.</title>
        <authorList>
            <person name="Fan W."/>
            <person name="Wang S."/>
            <person name="Wang H."/>
            <person name="Wang A."/>
            <person name="Jiang F."/>
            <person name="Liu H."/>
            <person name="Zhao H."/>
            <person name="Xu D."/>
            <person name="Zhang Y."/>
        </authorList>
    </citation>
    <scope>NUCLEOTIDE SEQUENCE [LARGE SCALE GENOMIC DNA]</scope>
    <source>
        <strain evidence="2">cv. Punajuju</strain>
    </source>
</reference>
<gene>
    <name evidence="1" type="ORF">L2E82_17888</name>
</gene>
<sequence length="96" mass="10531">MDTISKTESSVDTIVVIDNLGKGHKPRNLLIRSRLWSLGGGIATVHQRILFLDSSADNHCHNSISSSLFSSILPPIQFAGKTSTRFPITDNKSRLI</sequence>
<evidence type="ECO:0000313" key="1">
    <source>
        <dbReference type="EMBL" id="KAI3767619.1"/>
    </source>
</evidence>
<protein>
    <submittedName>
        <fullName evidence="1">Uncharacterized protein</fullName>
    </submittedName>
</protein>
<dbReference type="Proteomes" id="UP001055811">
    <property type="component" value="Linkage Group LG03"/>
</dbReference>
<evidence type="ECO:0000313" key="2">
    <source>
        <dbReference type="Proteomes" id="UP001055811"/>
    </source>
</evidence>
<comment type="caution">
    <text evidence="1">The sequence shown here is derived from an EMBL/GenBank/DDBJ whole genome shotgun (WGS) entry which is preliminary data.</text>
</comment>